<dbReference type="GeneID" id="94423696"/>
<dbReference type="InterPro" id="IPR036010">
    <property type="entry name" value="2Fe-2S_ferredoxin-like_sf"/>
</dbReference>
<evidence type="ECO:0000256" key="3">
    <source>
        <dbReference type="ARBA" id="ARBA00022723"/>
    </source>
</evidence>
<dbReference type="SUPFAM" id="SSF54292">
    <property type="entry name" value="2Fe-2S ferredoxin-like"/>
    <property type="match status" value="1"/>
</dbReference>
<keyword evidence="4" id="KW-0408">Iron</keyword>
<feature type="region of interest" description="Disordered" evidence="7">
    <location>
        <begin position="260"/>
        <end position="297"/>
    </location>
</feature>
<dbReference type="PRINTS" id="PR00355">
    <property type="entry name" value="ADRENODOXIN"/>
</dbReference>
<dbReference type="GO" id="GO:0046872">
    <property type="term" value="F:metal ion binding"/>
    <property type="evidence" value="ECO:0007669"/>
    <property type="project" value="UniProtKB-KW"/>
</dbReference>
<dbReference type="AlphaFoldDB" id="A0A2C6L1R1"/>
<sequence>MTSLIASRRSLPLLSGREFISICFSSFSSYPKSSSNISGFRQCNREEARGCRHFTSSTEESGLCLKRGMTIRDMQGFQTVVLKDREISHHGCLLHQHRELFRRSLLGRQGTIQSSERNLQRKKERDIFSNDMMNGNSLPSFFSSSRERSLQTNLSVYRSVISPSLLSQSRGIACNGGYLGNLRRRFLTERSRRRRRSFISSSPSSYLSLFSSSSLSSLPISINRGLSLDHDDVSDDVERRRRFQRRFFWSKCSQIFSTKGKEREEEKKTEGEEKKKDSEEEKKKKEEGEKNKPRGFNMTFVTSDGESRMACPYRPGQTVLMVAFENGVDIEGACGGKCACSTCHVILNPKDYAKFPEPGDDEQDMLDLAVHTTETSRLGCQMTLTEEHNGLEVRLPEETVNQMYR</sequence>
<organism evidence="9 10">
    <name type="scientific">Cystoisospora suis</name>
    <dbReference type="NCBI Taxonomy" id="483139"/>
    <lineage>
        <taxon>Eukaryota</taxon>
        <taxon>Sar</taxon>
        <taxon>Alveolata</taxon>
        <taxon>Apicomplexa</taxon>
        <taxon>Conoidasida</taxon>
        <taxon>Coccidia</taxon>
        <taxon>Eucoccidiorida</taxon>
        <taxon>Eimeriorina</taxon>
        <taxon>Sarcocystidae</taxon>
        <taxon>Cystoisospora</taxon>
    </lineage>
</organism>
<keyword evidence="5" id="KW-0411">Iron-sulfur</keyword>
<dbReference type="Gene3D" id="3.10.20.30">
    <property type="match status" value="1"/>
</dbReference>
<evidence type="ECO:0000259" key="8">
    <source>
        <dbReference type="PROSITE" id="PS51085"/>
    </source>
</evidence>
<evidence type="ECO:0000256" key="5">
    <source>
        <dbReference type="ARBA" id="ARBA00023014"/>
    </source>
</evidence>
<dbReference type="OrthoDB" id="268593at2759"/>
<evidence type="ECO:0000313" key="9">
    <source>
        <dbReference type="EMBL" id="PHJ25900.1"/>
    </source>
</evidence>
<evidence type="ECO:0000313" key="10">
    <source>
        <dbReference type="Proteomes" id="UP000221165"/>
    </source>
</evidence>
<comment type="caution">
    <text evidence="9">The sequence shown here is derived from an EMBL/GenBank/DDBJ whole genome shotgun (WGS) entry which is preliminary data.</text>
</comment>
<dbReference type="EMBL" id="MIGC01000111">
    <property type="protein sequence ID" value="PHJ25900.1"/>
    <property type="molecule type" value="Genomic_DNA"/>
</dbReference>
<comment type="similarity">
    <text evidence="1">Belongs to the adrenodoxin/putidaredoxin family.</text>
</comment>
<dbReference type="GO" id="GO:0140647">
    <property type="term" value="P:P450-containing electron transport chain"/>
    <property type="evidence" value="ECO:0007669"/>
    <property type="project" value="InterPro"/>
</dbReference>
<feature type="domain" description="2Fe-2S ferredoxin-type" evidence="8">
    <location>
        <begin position="296"/>
        <end position="399"/>
    </location>
</feature>
<dbReference type="InterPro" id="IPR012675">
    <property type="entry name" value="Beta-grasp_dom_sf"/>
</dbReference>
<comment type="cofactor">
    <cofactor evidence="6">
        <name>[2Fe-2S] cluster</name>
        <dbReference type="ChEBI" id="CHEBI:190135"/>
    </cofactor>
</comment>
<gene>
    <name evidence="9" type="ORF">CSUI_000251</name>
</gene>
<dbReference type="PANTHER" id="PTHR23426:SF65">
    <property type="entry name" value="FERREDOXIN-2, MITOCHONDRIAL"/>
    <property type="match status" value="1"/>
</dbReference>
<dbReference type="InterPro" id="IPR001041">
    <property type="entry name" value="2Fe-2S_ferredoxin-type"/>
</dbReference>
<evidence type="ECO:0000256" key="1">
    <source>
        <dbReference type="ARBA" id="ARBA00010914"/>
    </source>
</evidence>
<evidence type="ECO:0000256" key="6">
    <source>
        <dbReference type="ARBA" id="ARBA00034078"/>
    </source>
</evidence>
<dbReference type="GO" id="GO:0005739">
    <property type="term" value="C:mitochondrion"/>
    <property type="evidence" value="ECO:0007669"/>
    <property type="project" value="TreeGrafter"/>
</dbReference>
<dbReference type="PROSITE" id="PS51085">
    <property type="entry name" value="2FE2S_FER_2"/>
    <property type="match status" value="1"/>
</dbReference>
<keyword evidence="2" id="KW-0001">2Fe-2S</keyword>
<keyword evidence="3" id="KW-0479">Metal-binding</keyword>
<keyword evidence="10" id="KW-1185">Reference proteome</keyword>
<feature type="compositionally biased region" description="Basic and acidic residues" evidence="7">
    <location>
        <begin position="260"/>
        <end position="292"/>
    </location>
</feature>
<dbReference type="PANTHER" id="PTHR23426">
    <property type="entry name" value="FERREDOXIN/ADRENODOXIN"/>
    <property type="match status" value="1"/>
</dbReference>
<name>A0A2C6L1R1_9APIC</name>
<accession>A0A2C6L1R1</accession>
<dbReference type="VEuPathDB" id="ToxoDB:CSUI_000251"/>
<reference evidence="9 10" key="1">
    <citation type="journal article" date="2017" name="Int. J. Parasitol.">
        <title>The genome of the protozoan parasite Cystoisospora suis and a reverse vaccinology approach to identify vaccine candidates.</title>
        <authorList>
            <person name="Palmieri N."/>
            <person name="Shrestha A."/>
            <person name="Ruttkowski B."/>
            <person name="Beck T."/>
            <person name="Vogl C."/>
            <person name="Tomley F."/>
            <person name="Blake D.P."/>
            <person name="Joachim A."/>
        </authorList>
    </citation>
    <scope>NUCLEOTIDE SEQUENCE [LARGE SCALE GENOMIC DNA]</scope>
    <source>
        <strain evidence="9 10">Wien I</strain>
    </source>
</reference>
<dbReference type="CDD" id="cd00207">
    <property type="entry name" value="fer2"/>
    <property type="match status" value="1"/>
</dbReference>
<evidence type="ECO:0000256" key="7">
    <source>
        <dbReference type="SAM" id="MobiDB-lite"/>
    </source>
</evidence>
<dbReference type="Pfam" id="PF00111">
    <property type="entry name" value="Fer2"/>
    <property type="match status" value="1"/>
</dbReference>
<dbReference type="GO" id="GO:0051537">
    <property type="term" value="F:2 iron, 2 sulfur cluster binding"/>
    <property type="evidence" value="ECO:0007669"/>
    <property type="project" value="UniProtKB-KW"/>
</dbReference>
<dbReference type="Proteomes" id="UP000221165">
    <property type="component" value="Unassembled WGS sequence"/>
</dbReference>
<proteinExistence type="inferred from homology"/>
<dbReference type="InterPro" id="IPR001055">
    <property type="entry name" value="Adrenodoxin-like"/>
</dbReference>
<protein>
    <submittedName>
        <fullName evidence="9">2fe-2s iron-sulfur cluster binding domain containing protein</fullName>
    </submittedName>
</protein>
<evidence type="ECO:0000256" key="2">
    <source>
        <dbReference type="ARBA" id="ARBA00022714"/>
    </source>
</evidence>
<dbReference type="RefSeq" id="XP_067927546.1">
    <property type="nucleotide sequence ID" value="XM_068060485.1"/>
</dbReference>
<evidence type="ECO:0000256" key="4">
    <source>
        <dbReference type="ARBA" id="ARBA00023004"/>
    </source>
</evidence>
<dbReference type="GO" id="GO:0009055">
    <property type="term" value="F:electron transfer activity"/>
    <property type="evidence" value="ECO:0007669"/>
    <property type="project" value="TreeGrafter"/>
</dbReference>